<dbReference type="GO" id="GO:0006364">
    <property type="term" value="P:rRNA processing"/>
    <property type="evidence" value="ECO:0007669"/>
    <property type="project" value="UniProtKB-UniRule"/>
</dbReference>
<dbReference type="PROSITE" id="PS01306">
    <property type="entry name" value="UPF0054"/>
    <property type="match status" value="1"/>
</dbReference>
<comment type="similarity">
    <text evidence="1 9">Belongs to the endoribonuclease YbeY family.</text>
</comment>
<dbReference type="RefSeq" id="WP_221923640.1">
    <property type="nucleotide sequence ID" value="NZ_CP137757.1"/>
</dbReference>
<dbReference type="GO" id="GO:0004521">
    <property type="term" value="F:RNA endonuclease activity"/>
    <property type="evidence" value="ECO:0007669"/>
    <property type="project" value="UniProtKB-UniRule"/>
</dbReference>
<comment type="cofactor">
    <cofactor evidence="9">
        <name>Zn(2+)</name>
        <dbReference type="ChEBI" id="CHEBI:29105"/>
    </cofactor>
    <text evidence="9">Binds 1 zinc ion.</text>
</comment>
<dbReference type="EC" id="3.1.-.-" evidence="9"/>
<dbReference type="GO" id="GO:0005737">
    <property type="term" value="C:cytoplasm"/>
    <property type="evidence" value="ECO:0007669"/>
    <property type="project" value="UniProtKB-SubCell"/>
</dbReference>
<feature type="binding site" evidence="9">
    <location>
        <position position="130"/>
    </location>
    <ligand>
        <name>Zn(2+)</name>
        <dbReference type="ChEBI" id="CHEBI:29105"/>
        <note>catalytic</note>
    </ligand>
</feature>
<dbReference type="InterPro" id="IPR002036">
    <property type="entry name" value="YbeY"/>
</dbReference>
<dbReference type="PANTHER" id="PTHR46986:SF1">
    <property type="entry name" value="ENDORIBONUCLEASE YBEY, CHLOROPLASTIC"/>
    <property type="match status" value="1"/>
</dbReference>
<keyword evidence="11" id="KW-1185">Reference proteome</keyword>
<dbReference type="InterPro" id="IPR023091">
    <property type="entry name" value="MetalPrtase_cat_dom_sf_prd"/>
</dbReference>
<accession>A0AAU0PYY3</accession>
<feature type="binding site" evidence="9">
    <location>
        <position position="124"/>
    </location>
    <ligand>
        <name>Zn(2+)</name>
        <dbReference type="ChEBI" id="CHEBI:29105"/>
        <note>catalytic</note>
    </ligand>
</feature>
<reference evidence="10 11" key="1">
    <citation type="submission" date="2023-10" db="EMBL/GenBank/DDBJ databases">
        <title>complete genome sequence of Corynebacterium pseudokroppenstedtii P15-C1.</title>
        <authorList>
            <person name="Bruggemann H."/>
            <person name="Poehlein A."/>
        </authorList>
    </citation>
    <scope>NUCLEOTIDE SEQUENCE [LARGE SCALE GENOMIC DNA]</scope>
    <source>
        <strain evidence="10 11">P15_C1</strain>
    </source>
</reference>
<evidence type="ECO:0000256" key="7">
    <source>
        <dbReference type="ARBA" id="ARBA00022801"/>
    </source>
</evidence>
<dbReference type="EMBL" id="CP137757">
    <property type="protein sequence ID" value="WPF24285.1"/>
    <property type="molecule type" value="Genomic_DNA"/>
</dbReference>
<dbReference type="GO" id="GO:0004222">
    <property type="term" value="F:metalloendopeptidase activity"/>
    <property type="evidence" value="ECO:0007669"/>
    <property type="project" value="InterPro"/>
</dbReference>
<comment type="function">
    <text evidence="9">Single strand-specific metallo-endoribonuclease involved in late-stage 70S ribosome quality control and in maturation of the 3' terminus of the 16S rRNA.</text>
</comment>
<dbReference type="GO" id="GO:0008270">
    <property type="term" value="F:zinc ion binding"/>
    <property type="evidence" value="ECO:0007669"/>
    <property type="project" value="UniProtKB-UniRule"/>
</dbReference>
<keyword evidence="7 9" id="KW-0378">Hydrolase</keyword>
<keyword evidence="2 9" id="KW-0690">Ribosome biogenesis</keyword>
<keyword evidence="8 9" id="KW-0862">Zinc</keyword>
<name>A0AAU0PYY3_9CORY</name>
<evidence type="ECO:0000256" key="5">
    <source>
        <dbReference type="ARBA" id="ARBA00022723"/>
    </source>
</evidence>
<evidence type="ECO:0000256" key="2">
    <source>
        <dbReference type="ARBA" id="ARBA00022517"/>
    </source>
</evidence>
<feature type="binding site" evidence="9">
    <location>
        <position position="120"/>
    </location>
    <ligand>
        <name>Zn(2+)</name>
        <dbReference type="ChEBI" id="CHEBI:29105"/>
        <note>catalytic</note>
    </ligand>
</feature>
<gene>
    <name evidence="9 10" type="primary">ybeY</name>
    <name evidence="10" type="ORF">Q0N40_06920</name>
</gene>
<protein>
    <recommendedName>
        <fullName evidence="9">Endoribonuclease YbeY</fullName>
        <ecNumber evidence="9">3.1.-.-</ecNumber>
    </recommendedName>
</protein>
<evidence type="ECO:0000256" key="3">
    <source>
        <dbReference type="ARBA" id="ARBA00022552"/>
    </source>
</evidence>
<dbReference type="InterPro" id="IPR020549">
    <property type="entry name" value="YbeY_CS"/>
</dbReference>
<evidence type="ECO:0000256" key="9">
    <source>
        <dbReference type="HAMAP-Rule" id="MF_00009"/>
    </source>
</evidence>
<keyword evidence="9" id="KW-0963">Cytoplasm</keyword>
<comment type="subcellular location">
    <subcellularLocation>
        <location evidence="9">Cytoplasm</location>
    </subcellularLocation>
</comment>
<keyword evidence="5 9" id="KW-0479">Metal-binding</keyword>
<keyword evidence="3 9" id="KW-0698">rRNA processing</keyword>
<evidence type="ECO:0000256" key="6">
    <source>
        <dbReference type="ARBA" id="ARBA00022759"/>
    </source>
</evidence>
<proteinExistence type="inferred from homology"/>
<sequence length="202" mass="22053">MSIEVFNESGYDGVNEEALIDVAQFALMRMDIHPAADMTISIVDEPTIEDLHVRWLDLEGPTDVMSFPMDELTPGSGRPDSDAPGPAMLGDIVLCPAFAERQAHRAGHGLGHELSLLTVHGILHLLGYDHVAPEEERRMFALQNDILADWYTDLEERGVSYGPKPTGPGAFPTAADREALDQDMIKSTVGGMIAEPTDRDKS</sequence>
<evidence type="ECO:0000256" key="1">
    <source>
        <dbReference type="ARBA" id="ARBA00010875"/>
    </source>
</evidence>
<dbReference type="NCBIfam" id="TIGR00043">
    <property type="entry name" value="rRNA maturation RNase YbeY"/>
    <property type="match status" value="1"/>
</dbReference>
<dbReference type="Gene3D" id="3.40.390.30">
    <property type="entry name" value="Metalloproteases ('zincins'), catalytic domain"/>
    <property type="match status" value="1"/>
</dbReference>
<dbReference type="HAMAP" id="MF_00009">
    <property type="entry name" value="Endoribonucl_YbeY"/>
    <property type="match status" value="1"/>
</dbReference>
<dbReference type="SUPFAM" id="SSF55486">
    <property type="entry name" value="Metalloproteases ('zincins'), catalytic domain"/>
    <property type="match status" value="1"/>
</dbReference>
<evidence type="ECO:0000256" key="8">
    <source>
        <dbReference type="ARBA" id="ARBA00022833"/>
    </source>
</evidence>
<dbReference type="AlphaFoldDB" id="A0AAU0PYY3"/>
<dbReference type="Pfam" id="PF02130">
    <property type="entry name" value="YbeY"/>
    <property type="match status" value="1"/>
</dbReference>
<evidence type="ECO:0000256" key="4">
    <source>
        <dbReference type="ARBA" id="ARBA00022722"/>
    </source>
</evidence>
<dbReference type="Proteomes" id="UP001174314">
    <property type="component" value="Chromosome"/>
</dbReference>
<evidence type="ECO:0000313" key="10">
    <source>
        <dbReference type="EMBL" id="WPF24285.1"/>
    </source>
</evidence>
<keyword evidence="4 9" id="KW-0540">Nuclease</keyword>
<keyword evidence="6 9" id="KW-0255">Endonuclease</keyword>
<organism evidence="10 11">
    <name type="scientific">Corynebacterium pseudokroppenstedtii</name>
    <dbReference type="NCBI Taxonomy" id="2804917"/>
    <lineage>
        <taxon>Bacteria</taxon>
        <taxon>Bacillati</taxon>
        <taxon>Actinomycetota</taxon>
        <taxon>Actinomycetes</taxon>
        <taxon>Mycobacteriales</taxon>
        <taxon>Corynebacteriaceae</taxon>
        <taxon>Corynebacterium</taxon>
    </lineage>
</organism>
<dbReference type="PANTHER" id="PTHR46986">
    <property type="entry name" value="ENDORIBONUCLEASE YBEY, CHLOROPLASTIC"/>
    <property type="match status" value="1"/>
</dbReference>
<dbReference type="KEGG" id="cpsk:Q0N40_06920"/>
<evidence type="ECO:0000313" key="11">
    <source>
        <dbReference type="Proteomes" id="UP001174314"/>
    </source>
</evidence>